<organism evidence="3">
    <name type="scientific">Caulobacter sp. 602-2</name>
    <dbReference type="NCBI Taxonomy" id="2710887"/>
    <lineage>
        <taxon>Bacteria</taxon>
        <taxon>Pseudomonadati</taxon>
        <taxon>Pseudomonadota</taxon>
        <taxon>Alphaproteobacteria</taxon>
        <taxon>Caulobacterales</taxon>
        <taxon>Caulobacteraceae</taxon>
        <taxon>Caulobacter</taxon>
    </lineage>
</organism>
<proteinExistence type="predicted"/>
<dbReference type="Pfam" id="PF08308">
    <property type="entry name" value="PEGA"/>
    <property type="match status" value="1"/>
</dbReference>
<dbReference type="InterPro" id="IPR013229">
    <property type="entry name" value="PEGA"/>
</dbReference>
<dbReference type="AlphaFoldDB" id="A0A6G4QVT7"/>
<reference evidence="3" key="1">
    <citation type="submission" date="2020-02" db="EMBL/GenBank/DDBJ databases">
        <authorList>
            <person name="Gao J."/>
            <person name="Sun J."/>
        </authorList>
    </citation>
    <scope>NUCLEOTIDE SEQUENCE</scope>
    <source>
        <strain evidence="3">602-2</strain>
    </source>
</reference>
<comment type="caution">
    <text evidence="3">The sequence shown here is derived from an EMBL/GenBank/DDBJ whole genome shotgun (WGS) entry which is preliminary data.</text>
</comment>
<gene>
    <name evidence="3" type="ORF">G5B46_08110</name>
</gene>
<sequence>MSLSACATVTRGSSDAWEVSSDPGGARVETTNGHFCEATPCAIRMKRKSQFVATVTKPGYEPAKITVTHKTAGAGAAGVAGNVLVGGVIGLGVDAFSGASQDLVPNPAFVKLEPIKTAQPATGATPAPAEKAAAPAPAPAATPAASPTPAGN</sequence>
<evidence type="ECO:0000259" key="2">
    <source>
        <dbReference type="Pfam" id="PF08308"/>
    </source>
</evidence>
<name>A0A6G4QVT7_9CAUL</name>
<feature type="region of interest" description="Disordered" evidence="1">
    <location>
        <begin position="119"/>
        <end position="152"/>
    </location>
</feature>
<dbReference type="EMBL" id="JAAKGT010000003">
    <property type="protein sequence ID" value="NGM49567.1"/>
    <property type="molecule type" value="Genomic_DNA"/>
</dbReference>
<evidence type="ECO:0000313" key="3">
    <source>
        <dbReference type="EMBL" id="NGM49567.1"/>
    </source>
</evidence>
<protein>
    <submittedName>
        <fullName evidence="3">PEGA domain-containing protein</fullName>
    </submittedName>
</protein>
<feature type="domain" description="PEGA" evidence="2">
    <location>
        <begin position="19"/>
        <end position="69"/>
    </location>
</feature>
<accession>A0A6G4QVT7</accession>
<evidence type="ECO:0000256" key="1">
    <source>
        <dbReference type="SAM" id="MobiDB-lite"/>
    </source>
</evidence>